<protein>
    <recommendedName>
        <fullName evidence="4 7">Flagellar hook-associated protein 1</fullName>
        <shortName evidence="7">HAP1</shortName>
    </recommendedName>
</protein>
<keyword evidence="12" id="KW-0966">Cell projection</keyword>
<dbReference type="OrthoDB" id="9802553at2"/>
<evidence type="ECO:0000313" key="13">
    <source>
        <dbReference type="Proteomes" id="UP000029577"/>
    </source>
</evidence>
<keyword evidence="12" id="KW-0969">Cilium</keyword>
<keyword evidence="5 7" id="KW-0964">Secreted</keyword>
<accession>A0A095TAE5</accession>
<evidence type="ECO:0000259" key="9">
    <source>
        <dbReference type="Pfam" id="PF06429"/>
    </source>
</evidence>
<keyword evidence="12" id="KW-0282">Flagellum</keyword>
<evidence type="ECO:0000259" key="10">
    <source>
        <dbReference type="Pfam" id="PF21158"/>
    </source>
</evidence>
<dbReference type="Pfam" id="PF00460">
    <property type="entry name" value="Flg_bb_rod"/>
    <property type="match status" value="1"/>
</dbReference>
<dbReference type="InterPro" id="IPR010930">
    <property type="entry name" value="Flg_bb/hook_C_dom"/>
</dbReference>
<proteinExistence type="inferred from homology"/>
<dbReference type="NCBIfam" id="TIGR02492">
    <property type="entry name" value="flgK_ends"/>
    <property type="match status" value="1"/>
</dbReference>
<dbReference type="Pfam" id="PF22638">
    <property type="entry name" value="FlgK_D1"/>
    <property type="match status" value="1"/>
</dbReference>
<dbReference type="GO" id="GO:0044780">
    <property type="term" value="P:bacterial-type flagellum assembly"/>
    <property type="evidence" value="ECO:0007669"/>
    <property type="project" value="InterPro"/>
</dbReference>
<feature type="domain" description="Flagellar hook-associated protein FlgK helical" evidence="11">
    <location>
        <begin position="92"/>
        <end position="325"/>
    </location>
</feature>
<evidence type="ECO:0000256" key="6">
    <source>
        <dbReference type="ARBA" id="ARBA00023143"/>
    </source>
</evidence>
<dbReference type="PANTHER" id="PTHR30033">
    <property type="entry name" value="FLAGELLAR HOOK-ASSOCIATED PROTEIN 1"/>
    <property type="match status" value="1"/>
</dbReference>
<dbReference type="GO" id="GO:0009424">
    <property type="term" value="C:bacterial-type flagellum hook"/>
    <property type="evidence" value="ECO:0007669"/>
    <property type="project" value="UniProtKB-UniRule"/>
</dbReference>
<evidence type="ECO:0000259" key="8">
    <source>
        <dbReference type="Pfam" id="PF00460"/>
    </source>
</evidence>
<dbReference type="eggNOG" id="COG1256">
    <property type="taxonomic scope" value="Bacteria"/>
</dbReference>
<sequence length="546" mass="58651">MSALINSAMSGLSAAQSALNITSANISNYTVAGYNRQLVLLAQANSTFNGNAWYGNGVKVDGVQRQYDELINRQLRAASALNSAAGSQYTQLSGIDNLMTMNGNDLSNAFQSFFKNIQNVIDNAEDPSARQAMFSDAQSLAGQLRTMQQYLDNLQTNTNDQISDTISAVNNYTRQIASLNKQIARLSGHGEAPNNLLDQRDQLVSELNSMTAVNVSMQDGNMVVSLPNGLTLVNGDQTTQMKAMPSAADPTRLVPGYTDKTAGDTELPDKLFSGGSLSGLLKFRSEDLAKVQSQLGQMAVTFATRMNQIQHQGFDSEGNEGSDFFTVGSPVIFGNSKNSSDTSVSAVYSDTSALQASDYRVAYQGGQWTVTRLSDNQTLTPKISNEQGQTHLSFDGLDLTVKGSPAEKDSFLVKPLSEAGRDFTVALTSGSQIAAAGETGAASDNSNVKKMLELQDEKMVGGKATLTQAYGSMVSYVGNKTSSLQSSCDTQQMVVDQLTQRQQSVSGVNLDEEYSMLMQYQQYYIANTKVLQTADTLFNSLIGITG</sequence>
<dbReference type="PANTHER" id="PTHR30033:SF1">
    <property type="entry name" value="FLAGELLAR HOOK-ASSOCIATED PROTEIN 1"/>
    <property type="match status" value="1"/>
</dbReference>
<dbReference type="SUPFAM" id="SSF64518">
    <property type="entry name" value="Phase 1 flagellin"/>
    <property type="match status" value="1"/>
</dbReference>
<evidence type="ECO:0000256" key="7">
    <source>
        <dbReference type="RuleBase" id="RU362065"/>
    </source>
</evidence>
<dbReference type="GO" id="GO:0005576">
    <property type="term" value="C:extracellular region"/>
    <property type="evidence" value="ECO:0007669"/>
    <property type="project" value="UniProtKB-SubCell"/>
</dbReference>
<dbReference type="EMBL" id="JPKR02000002">
    <property type="protein sequence ID" value="KGD73672.1"/>
    <property type="molecule type" value="Genomic_DNA"/>
</dbReference>
<dbReference type="InterPro" id="IPR053927">
    <property type="entry name" value="FlgK_helical"/>
</dbReference>
<keyword evidence="13" id="KW-1185">Reference proteome</keyword>
<evidence type="ECO:0000256" key="5">
    <source>
        <dbReference type="ARBA" id="ARBA00022525"/>
    </source>
</evidence>
<dbReference type="InterPro" id="IPR049119">
    <property type="entry name" value="FlgK_D2-like"/>
</dbReference>
<comment type="caution">
    <text evidence="12">The sequence shown here is derived from an EMBL/GenBank/DDBJ whole genome shotgun (WGS) entry which is preliminary data.</text>
</comment>
<dbReference type="InterPro" id="IPR001444">
    <property type="entry name" value="Flag_bb_rod_N"/>
</dbReference>
<feature type="domain" description="Flagellar basal body rod protein N-terminal" evidence="8">
    <location>
        <begin position="5"/>
        <end position="34"/>
    </location>
</feature>
<evidence type="ECO:0000256" key="1">
    <source>
        <dbReference type="ARBA" id="ARBA00004365"/>
    </source>
</evidence>
<evidence type="ECO:0000256" key="3">
    <source>
        <dbReference type="ARBA" id="ARBA00009677"/>
    </source>
</evidence>
<comment type="subcellular location">
    <subcellularLocation>
        <location evidence="1 7">Bacterial flagellum</location>
    </subcellularLocation>
    <subcellularLocation>
        <location evidence="2 7">Secreted</location>
    </subcellularLocation>
</comment>
<organism evidence="12 13">
    <name type="scientific">Tatumella morbirosei</name>
    <dbReference type="NCBI Taxonomy" id="642227"/>
    <lineage>
        <taxon>Bacteria</taxon>
        <taxon>Pseudomonadati</taxon>
        <taxon>Pseudomonadota</taxon>
        <taxon>Gammaproteobacteria</taxon>
        <taxon>Enterobacterales</taxon>
        <taxon>Erwiniaceae</taxon>
        <taxon>Tatumella</taxon>
    </lineage>
</organism>
<dbReference type="InterPro" id="IPR002371">
    <property type="entry name" value="FlgK"/>
</dbReference>
<gene>
    <name evidence="7 12" type="primary">flgK</name>
    <name evidence="12" type="ORF">HA49_10505</name>
</gene>
<dbReference type="RefSeq" id="WP_038020061.1">
    <property type="nucleotide sequence ID" value="NZ_JPKR02000002.1"/>
</dbReference>
<dbReference type="Proteomes" id="UP000029577">
    <property type="component" value="Unassembled WGS sequence"/>
</dbReference>
<dbReference type="PRINTS" id="PR01005">
    <property type="entry name" value="FLGHOOKAP1"/>
</dbReference>
<dbReference type="Pfam" id="PF21158">
    <property type="entry name" value="flgK_1st_1"/>
    <property type="match status" value="1"/>
</dbReference>
<comment type="similarity">
    <text evidence="3 7">Belongs to the flagella basal body rod proteins family.</text>
</comment>
<evidence type="ECO:0000313" key="12">
    <source>
        <dbReference type="EMBL" id="KGD73672.1"/>
    </source>
</evidence>
<reference evidence="12" key="1">
    <citation type="submission" date="2014-12" db="EMBL/GenBank/DDBJ databases">
        <title>The draft genome of the Tatumella morbirosei type strain, LMG23360T isolated from pineapple rot.</title>
        <authorList>
            <person name="Smits T.H."/>
            <person name="Palmer M."/>
            <person name="Venter S.N."/>
            <person name="Duffy B."/>
            <person name="Steenkamp E.T."/>
            <person name="Chan W.Y."/>
            <person name="Coutinho T.A."/>
            <person name="Coetzee M.P."/>
            <person name="De Maayer P."/>
        </authorList>
    </citation>
    <scope>NUCLEOTIDE SEQUENCE [LARGE SCALE GENOMIC DNA]</scope>
    <source>
        <strain evidence="12">LMG 23360</strain>
    </source>
</reference>
<keyword evidence="6 7" id="KW-0975">Bacterial flagellum</keyword>
<evidence type="ECO:0000259" key="11">
    <source>
        <dbReference type="Pfam" id="PF22638"/>
    </source>
</evidence>
<evidence type="ECO:0000256" key="2">
    <source>
        <dbReference type="ARBA" id="ARBA00004613"/>
    </source>
</evidence>
<evidence type="ECO:0000256" key="4">
    <source>
        <dbReference type="ARBA" id="ARBA00016244"/>
    </source>
</evidence>
<dbReference type="GO" id="GO:0005198">
    <property type="term" value="F:structural molecule activity"/>
    <property type="evidence" value="ECO:0007669"/>
    <property type="project" value="UniProtKB-UniRule"/>
</dbReference>
<name>A0A095TAE5_9GAMM</name>
<dbReference type="STRING" id="642227.HA49_10505"/>
<feature type="domain" description="Flagellar hook-associated protein 1 D2-like" evidence="10">
    <location>
        <begin position="334"/>
        <end position="415"/>
    </location>
</feature>
<dbReference type="Pfam" id="PF06429">
    <property type="entry name" value="Flg_bbr_C"/>
    <property type="match status" value="1"/>
</dbReference>
<dbReference type="AlphaFoldDB" id="A0A095TAE5"/>
<feature type="domain" description="Flagellar basal-body/hook protein C-terminal" evidence="9">
    <location>
        <begin position="505"/>
        <end position="542"/>
    </location>
</feature>